<dbReference type="InterPro" id="IPR012677">
    <property type="entry name" value="Nucleotide-bd_a/b_plait_sf"/>
</dbReference>
<dbReference type="SMART" id="SM00363">
    <property type="entry name" value="S4"/>
    <property type="match status" value="1"/>
</dbReference>
<dbReference type="SUPFAM" id="SSF55174">
    <property type="entry name" value="Alpha-L RNA-binding motif"/>
    <property type="match status" value="1"/>
</dbReference>
<protein>
    <submittedName>
        <fullName evidence="3">YlmH/Sll1252 family protein</fullName>
    </submittedName>
</protein>
<dbReference type="CDD" id="cd00165">
    <property type="entry name" value="S4"/>
    <property type="match status" value="1"/>
</dbReference>
<dbReference type="InterPro" id="IPR036986">
    <property type="entry name" value="S4_RNA-bd_sf"/>
</dbReference>
<dbReference type="Gene3D" id="3.30.1370.160">
    <property type="match status" value="1"/>
</dbReference>
<dbReference type="InterPro" id="IPR040591">
    <property type="entry name" value="RqcP2_RBD"/>
</dbReference>
<evidence type="ECO:0000313" key="4">
    <source>
        <dbReference type="Proteomes" id="UP001203004"/>
    </source>
</evidence>
<dbReference type="Gene3D" id="3.10.290.10">
    <property type="entry name" value="RNA-binding S4 domain"/>
    <property type="match status" value="1"/>
</dbReference>
<reference evidence="3 4" key="1">
    <citation type="submission" date="2022-05" db="EMBL/GenBank/DDBJ databases">
        <title>Sporolactobacillus sp nov CPB3-1, isolated from tree bark (Mangifera indica L.).</title>
        <authorList>
            <person name="Phuengjayaem S."/>
            <person name="Tanasupawat S."/>
        </authorList>
    </citation>
    <scope>NUCLEOTIDE SEQUENCE [LARGE SCALE GENOMIC DNA]</scope>
    <source>
        <strain evidence="3 4">CPB3-1</strain>
    </source>
</reference>
<dbReference type="RefSeq" id="WP_249097324.1">
    <property type="nucleotide sequence ID" value="NZ_JAMAST010000002.1"/>
</dbReference>
<name>A0ABT0M7U7_9BACL</name>
<comment type="caution">
    <text evidence="3">The sequence shown here is derived from an EMBL/GenBank/DDBJ whole genome shotgun (WGS) entry which is preliminary data.</text>
</comment>
<evidence type="ECO:0000256" key="1">
    <source>
        <dbReference type="PROSITE-ProRule" id="PRU00182"/>
    </source>
</evidence>
<dbReference type="Pfam" id="PF17774">
    <property type="entry name" value="YlmH_RBD"/>
    <property type="match status" value="1"/>
</dbReference>
<keyword evidence="1" id="KW-0694">RNA-binding</keyword>
<dbReference type="InterPro" id="IPR048443">
    <property type="entry name" value="RqcP2_N"/>
</dbReference>
<evidence type="ECO:0000259" key="2">
    <source>
        <dbReference type="SMART" id="SM00363"/>
    </source>
</evidence>
<accession>A0ABT0M7U7</accession>
<dbReference type="Pfam" id="PF21278">
    <property type="entry name" value="YlmH_1st"/>
    <property type="match status" value="1"/>
</dbReference>
<feature type="domain" description="RNA-binding S4" evidence="2">
    <location>
        <begin position="181"/>
        <end position="238"/>
    </location>
</feature>
<keyword evidence="4" id="KW-1185">Reference proteome</keyword>
<dbReference type="Pfam" id="PF01479">
    <property type="entry name" value="S4"/>
    <property type="match status" value="1"/>
</dbReference>
<dbReference type="Gene3D" id="3.30.70.330">
    <property type="match status" value="1"/>
</dbReference>
<dbReference type="PANTHER" id="PTHR13633">
    <property type="entry name" value="MITOCHONDRIAL TRANSCRIPTION RESCUE FACTOR 1"/>
    <property type="match status" value="1"/>
</dbReference>
<gene>
    <name evidence="3" type="ORF">M3N64_03100</name>
</gene>
<evidence type="ECO:0000313" key="3">
    <source>
        <dbReference type="EMBL" id="MCL1630931.1"/>
    </source>
</evidence>
<dbReference type="InterPro" id="IPR002942">
    <property type="entry name" value="S4_RNA-bd"/>
</dbReference>
<proteinExistence type="predicted"/>
<dbReference type="PANTHER" id="PTHR13633:SF3">
    <property type="entry name" value="MITOCHONDRIAL TRANSCRIPTION RESCUE FACTOR 1"/>
    <property type="match status" value="1"/>
</dbReference>
<dbReference type="PROSITE" id="PS50889">
    <property type="entry name" value="S4"/>
    <property type="match status" value="1"/>
</dbReference>
<organism evidence="3 4">
    <name type="scientific">Sporolactobacillus mangiferae</name>
    <dbReference type="NCBI Taxonomy" id="2940498"/>
    <lineage>
        <taxon>Bacteria</taxon>
        <taxon>Bacillati</taxon>
        <taxon>Bacillota</taxon>
        <taxon>Bacilli</taxon>
        <taxon>Bacillales</taxon>
        <taxon>Sporolactobacillaceae</taxon>
        <taxon>Sporolactobacillus</taxon>
    </lineage>
</organism>
<sequence>MTVYEHFRPEERVFIDHILDMKERVIERYTPRLTDFLDPRQQRILTSLIGGEDGIRLSLCGGYEHAERKRALLLPPYIEEQGELFRLAYLEVHYPDRFGSITHPELLGSLTGMGVSRDKIGDLLLESGKVQFICTQELASYFALNLTSVGKMRVSCISIKSEDLLHSENKWQEFEGTVSSLRLDTVLSEIYRLPRAKASEAIAHERAKVNWEIVDKRDFDVHAGDCLSLRGFGRSKIISCDGLTKKNKIRIQYGKLK</sequence>
<dbReference type="Proteomes" id="UP001203004">
    <property type="component" value="Unassembled WGS sequence"/>
</dbReference>
<dbReference type="EMBL" id="JAMAST010000002">
    <property type="protein sequence ID" value="MCL1630931.1"/>
    <property type="molecule type" value="Genomic_DNA"/>
</dbReference>